<dbReference type="RefSeq" id="WP_190253668.1">
    <property type="nucleotide sequence ID" value="NZ_BMPI01000035.1"/>
</dbReference>
<comment type="caution">
    <text evidence="2">The sequence shown here is derived from an EMBL/GenBank/DDBJ whole genome shotgun (WGS) entry which is preliminary data.</text>
</comment>
<sequence>MANLGSFSVVKRTIAQAGEDPAAEPKYDSFTFEGEEIRVINGIPSGLPLMEFADAMAAADDDSLNMEALGAMYAMLQSCILPADWGRFRKAANRAGAGFDDLLPITQQVWAAVVGRFSQGPSDSQDGPSTTSTSSKASSPEPTGQHSPFKVDLPGQQPSAPDLRLLTPANEWTPPPGRPDLAVPLVSVEDYARGRATA</sequence>
<dbReference type="AlphaFoldDB" id="A0A917X1R6"/>
<dbReference type="EMBL" id="BMPI01000035">
    <property type="protein sequence ID" value="GGM53240.1"/>
    <property type="molecule type" value="Genomic_DNA"/>
</dbReference>
<dbReference type="Proteomes" id="UP000642070">
    <property type="component" value="Unassembled WGS sequence"/>
</dbReference>
<accession>A0A917X1R6</accession>
<reference evidence="2" key="2">
    <citation type="submission" date="2020-09" db="EMBL/GenBank/DDBJ databases">
        <authorList>
            <person name="Sun Q."/>
            <person name="Ohkuma M."/>
        </authorList>
    </citation>
    <scope>NUCLEOTIDE SEQUENCE</scope>
    <source>
        <strain evidence="2">JCM 19831</strain>
    </source>
</reference>
<protein>
    <submittedName>
        <fullName evidence="2">Uncharacterized protein</fullName>
    </submittedName>
</protein>
<evidence type="ECO:0000256" key="1">
    <source>
        <dbReference type="SAM" id="MobiDB-lite"/>
    </source>
</evidence>
<feature type="compositionally biased region" description="Low complexity" evidence="1">
    <location>
        <begin position="128"/>
        <end position="143"/>
    </location>
</feature>
<evidence type="ECO:0000313" key="2">
    <source>
        <dbReference type="EMBL" id="GGM53240.1"/>
    </source>
</evidence>
<reference evidence="2" key="1">
    <citation type="journal article" date="2014" name="Int. J. Syst. Evol. Microbiol.">
        <title>Complete genome sequence of Corynebacterium casei LMG S-19264T (=DSM 44701T), isolated from a smear-ripened cheese.</title>
        <authorList>
            <consortium name="US DOE Joint Genome Institute (JGI-PGF)"/>
            <person name="Walter F."/>
            <person name="Albersmeier A."/>
            <person name="Kalinowski J."/>
            <person name="Ruckert C."/>
        </authorList>
    </citation>
    <scope>NUCLEOTIDE SEQUENCE</scope>
    <source>
        <strain evidence="2">JCM 19831</strain>
    </source>
</reference>
<keyword evidence="3" id="KW-1185">Reference proteome</keyword>
<name>A0A917X1R6_9ACTN</name>
<feature type="region of interest" description="Disordered" evidence="1">
    <location>
        <begin position="117"/>
        <end position="198"/>
    </location>
</feature>
<gene>
    <name evidence="2" type="ORF">GCM10007977_063580</name>
</gene>
<proteinExistence type="predicted"/>
<organism evidence="2 3">
    <name type="scientific">Dactylosporangium sucinum</name>
    <dbReference type="NCBI Taxonomy" id="1424081"/>
    <lineage>
        <taxon>Bacteria</taxon>
        <taxon>Bacillati</taxon>
        <taxon>Actinomycetota</taxon>
        <taxon>Actinomycetes</taxon>
        <taxon>Micromonosporales</taxon>
        <taxon>Micromonosporaceae</taxon>
        <taxon>Dactylosporangium</taxon>
    </lineage>
</organism>
<evidence type="ECO:0000313" key="3">
    <source>
        <dbReference type="Proteomes" id="UP000642070"/>
    </source>
</evidence>